<reference evidence="2 3" key="1">
    <citation type="submission" date="2019-01" db="EMBL/GenBank/DDBJ databases">
        <title>Nocardioides guangzhouensis sp. nov., an actinobacterium isolated from soil.</title>
        <authorList>
            <person name="Fu Y."/>
            <person name="Cai Y."/>
            <person name="Lin Z."/>
            <person name="Chen P."/>
        </authorList>
    </citation>
    <scope>NUCLEOTIDE SEQUENCE [LARGE SCALE GENOMIC DNA]</scope>
    <source>
        <strain evidence="2 3">130</strain>
    </source>
</reference>
<keyword evidence="3" id="KW-1185">Reference proteome</keyword>
<dbReference type="Gene3D" id="1.10.287.100">
    <property type="match status" value="1"/>
</dbReference>
<dbReference type="AlphaFoldDB" id="A0A4V1XZK2"/>
<evidence type="ECO:0000256" key="1">
    <source>
        <dbReference type="SAM" id="MobiDB-lite"/>
    </source>
</evidence>
<dbReference type="Gene3D" id="3.40.50.10900">
    <property type="entry name" value="PAC-like subunit"/>
    <property type="match status" value="1"/>
</dbReference>
<dbReference type="PIRSF" id="PIRSF028754">
    <property type="entry name" value="UCP028754"/>
    <property type="match status" value="1"/>
</dbReference>
<evidence type="ECO:0000313" key="2">
    <source>
        <dbReference type="EMBL" id="RYP87039.1"/>
    </source>
</evidence>
<proteinExistence type="predicted"/>
<protein>
    <submittedName>
        <fullName evidence="2">PAC2 family protein</fullName>
    </submittedName>
</protein>
<dbReference type="InterPro" id="IPR019151">
    <property type="entry name" value="Proteasome_assmbl_chaperone_2"/>
</dbReference>
<accession>A0A4V1XZK2</accession>
<evidence type="ECO:0000313" key="3">
    <source>
        <dbReference type="Proteomes" id="UP000295198"/>
    </source>
</evidence>
<sequence length="340" mass="37674">MWSSPPRDRREQRRSPRPLSHTLDTGEQDPDRQEWRSVEFVHIVDEMPGDAAGEPLPLVIGLHGFLDAGNATTLAVDHLADQGNGPVVATFDVDTFHDYRARRPAISFVRDHYESYDPPRLNVRLMRDSLEHPYLLLTGPEPDTRWEGFAKAVREVVERLDVRLVASLGSVPMAVPHSRPVALTQHANRAELMLRQNAWPGEIRVPASAQALLEVRLGETGHDMTGYVAHVPHYLAQFDFPQAAVVLLEGIEDSTGLSFDLDAIKVAAEEKNREIAAYLEDNPDVAQVVAGLEQQYDTFLRSEESGSSLLAEDGPLPTGDEIGEQVERFLAGLDGPDNQS</sequence>
<organism evidence="2 3">
    <name type="scientific">Nocardioides guangzhouensis</name>
    <dbReference type="NCBI Taxonomy" id="2497878"/>
    <lineage>
        <taxon>Bacteria</taxon>
        <taxon>Bacillati</taxon>
        <taxon>Actinomycetota</taxon>
        <taxon>Actinomycetes</taxon>
        <taxon>Propionibacteriales</taxon>
        <taxon>Nocardioidaceae</taxon>
        <taxon>Nocardioides</taxon>
    </lineage>
</organism>
<dbReference type="InterPro" id="IPR038389">
    <property type="entry name" value="PSMG2_sf"/>
</dbReference>
<dbReference type="OrthoDB" id="3733464at2"/>
<dbReference type="Pfam" id="PF09754">
    <property type="entry name" value="PAC2"/>
    <property type="match status" value="1"/>
</dbReference>
<gene>
    <name evidence="2" type="ORF">EKO23_07115</name>
</gene>
<dbReference type="EMBL" id="SDKM01000008">
    <property type="protein sequence ID" value="RYP87039.1"/>
    <property type="molecule type" value="Genomic_DNA"/>
</dbReference>
<feature type="compositionally biased region" description="Basic and acidic residues" evidence="1">
    <location>
        <begin position="1"/>
        <end position="14"/>
    </location>
</feature>
<comment type="caution">
    <text evidence="2">The sequence shown here is derived from an EMBL/GenBank/DDBJ whole genome shotgun (WGS) entry which is preliminary data.</text>
</comment>
<dbReference type="SUPFAM" id="SSF159659">
    <property type="entry name" value="Cgl1923-like"/>
    <property type="match status" value="1"/>
</dbReference>
<dbReference type="Proteomes" id="UP000295198">
    <property type="component" value="Unassembled WGS sequence"/>
</dbReference>
<feature type="region of interest" description="Disordered" evidence="1">
    <location>
        <begin position="1"/>
        <end position="34"/>
    </location>
</feature>
<name>A0A4V1XZK2_9ACTN</name>
<dbReference type="InterPro" id="IPR008492">
    <property type="entry name" value="Rv2714-like"/>
</dbReference>